<dbReference type="AlphaFoldDB" id="A0AAV6VT95"/>
<sequence>MSIRHHIQFDGVKMRGYVDIGTDMEEDDDVQIASNALIFMVVCLHCDWKILVAYFLINGISGDERANLVEECLKRLHESKIEVPSLTSMGQVAILLWQVVLVPN</sequence>
<name>A0AAV6VT95_9ARAC</name>
<accession>A0AAV6VT95</accession>
<dbReference type="Pfam" id="PF21787">
    <property type="entry name" value="TNP-like_RNaseH_N"/>
    <property type="match status" value="1"/>
</dbReference>
<proteinExistence type="predicted"/>
<evidence type="ECO:0000313" key="2">
    <source>
        <dbReference type="EMBL" id="KAG8198909.1"/>
    </source>
</evidence>
<comment type="caution">
    <text evidence="2">The sequence shown here is derived from an EMBL/GenBank/DDBJ whole genome shotgun (WGS) entry which is preliminary data.</text>
</comment>
<evidence type="ECO:0000313" key="3">
    <source>
        <dbReference type="Proteomes" id="UP000827092"/>
    </source>
</evidence>
<reference evidence="2 3" key="1">
    <citation type="journal article" date="2022" name="Nat. Ecol. Evol.">
        <title>A masculinizing supergene underlies an exaggerated male reproductive morph in a spider.</title>
        <authorList>
            <person name="Hendrickx F."/>
            <person name="De Corte Z."/>
            <person name="Sonet G."/>
            <person name="Van Belleghem S.M."/>
            <person name="Kostlbacher S."/>
            <person name="Vangestel C."/>
        </authorList>
    </citation>
    <scope>NUCLEOTIDE SEQUENCE [LARGE SCALE GENOMIC DNA]</scope>
    <source>
        <strain evidence="2">W744_W776</strain>
    </source>
</reference>
<dbReference type="InterPro" id="IPR048365">
    <property type="entry name" value="TNP-like_RNaseH_N"/>
</dbReference>
<dbReference type="EMBL" id="JAFNEN010000034">
    <property type="protein sequence ID" value="KAG8198909.1"/>
    <property type="molecule type" value="Genomic_DNA"/>
</dbReference>
<gene>
    <name evidence="2" type="ORF">JTE90_015120</name>
</gene>
<dbReference type="Proteomes" id="UP000827092">
    <property type="component" value="Unassembled WGS sequence"/>
</dbReference>
<feature type="domain" description="Transposable element P transposase-like RNase H" evidence="1">
    <location>
        <begin position="1"/>
        <end position="90"/>
    </location>
</feature>
<organism evidence="2 3">
    <name type="scientific">Oedothorax gibbosus</name>
    <dbReference type="NCBI Taxonomy" id="931172"/>
    <lineage>
        <taxon>Eukaryota</taxon>
        <taxon>Metazoa</taxon>
        <taxon>Ecdysozoa</taxon>
        <taxon>Arthropoda</taxon>
        <taxon>Chelicerata</taxon>
        <taxon>Arachnida</taxon>
        <taxon>Araneae</taxon>
        <taxon>Araneomorphae</taxon>
        <taxon>Entelegynae</taxon>
        <taxon>Araneoidea</taxon>
        <taxon>Linyphiidae</taxon>
        <taxon>Erigoninae</taxon>
        <taxon>Oedothorax</taxon>
    </lineage>
</organism>
<protein>
    <recommendedName>
        <fullName evidence="1">Transposable element P transposase-like RNase H domain-containing protein</fullName>
    </recommendedName>
</protein>
<evidence type="ECO:0000259" key="1">
    <source>
        <dbReference type="Pfam" id="PF21787"/>
    </source>
</evidence>
<keyword evidence="3" id="KW-1185">Reference proteome</keyword>